<keyword evidence="2" id="KW-0547">Nucleotide-binding</keyword>
<evidence type="ECO:0000259" key="11">
    <source>
        <dbReference type="PROSITE" id="PS51192"/>
    </source>
</evidence>
<dbReference type="PROSITE" id="PS51193">
    <property type="entry name" value="HELICASE_ATP_BIND_2"/>
    <property type="match status" value="1"/>
</dbReference>
<comment type="caution">
    <text evidence="13">The sequence shown here is derived from an EMBL/GenBank/DDBJ whole genome shotgun (WGS) entry which is preliminary data.</text>
</comment>
<dbReference type="InterPro" id="IPR045028">
    <property type="entry name" value="DinG/Rad3-like"/>
</dbReference>
<evidence type="ECO:0000256" key="6">
    <source>
        <dbReference type="ARBA" id="ARBA00038058"/>
    </source>
</evidence>
<comment type="catalytic activity">
    <reaction evidence="8">
        <text>ATP + H2O = ADP + phosphate + H(+)</text>
        <dbReference type="Rhea" id="RHEA:13065"/>
        <dbReference type="ChEBI" id="CHEBI:15377"/>
        <dbReference type="ChEBI" id="CHEBI:15378"/>
        <dbReference type="ChEBI" id="CHEBI:30616"/>
        <dbReference type="ChEBI" id="CHEBI:43474"/>
        <dbReference type="ChEBI" id="CHEBI:456216"/>
        <dbReference type="EC" id="5.6.2.3"/>
    </reaction>
</comment>
<evidence type="ECO:0000256" key="10">
    <source>
        <dbReference type="ARBA" id="ARBA00079061"/>
    </source>
</evidence>
<dbReference type="GO" id="GO:0043139">
    <property type="term" value="F:5'-3' DNA helicase activity"/>
    <property type="evidence" value="ECO:0007669"/>
    <property type="project" value="UniProtKB-EC"/>
</dbReference>
<dbReference type="InterPro" id="IPR027417">
    <property type="entry name" value="P-loop_NTPase"/>
</dbReference>
<reference evidence="13 14" key="1">
    <citation type="submission" date="2020-08" db="EMBL/GenBank/DDBJ databases">
        <title>Sequencing the genomes of 1000 actinobacteria strains.</title>
        <authorList>
            <person name="Klenk H.-P."/>
        </authorList>
    </citation>
    <scope>NUCLEOTIDE SEQUENCE [LARGE SCALE GENOMIC DNA]</scope>
    <source>
        <strain evidence="13 14">DSM 23974</strain>
    </source>
</reference>
<dbReference type="GO" id="GO:0003676">
    <property type="term" value="F:nucleic acid binding"/>
    <property type="evidence" value="ECO:0007669"/>
    <property type="project" value="InterPro"/>
</dbReference>
<dbReference type="InterPro" id="IPR014013">
    <property type="entry name" value="Helic_SF1/SF2_ATP-bd_DinG/Rad3"/>
</dbReference>
<gene>
    <name evidence="13" type="ORF">HDA30_000370</name>
</gene>
<dbReference type="SMART" id="SM00491">
    <property type="entry name" value="HELICc2"/>
    <property type="match status" value="1"/>
</dbReference>
<dbReference type="Proteomes" id="UP000540191">
    <property type="component" value="Unassembled WGS sequence"/>
</dbReference>
<protein>
    <recommendedName>
        <fullName evidence="9">ATP-dependent helicase DinG</fullName>
        <ecNumber evidence="7">5.6.2.3</ecNumber>
    </recommendedName>
    <alternativeName>
        <fullName evidence="10">DNA 5'-3' helicase DinG</fullName>
    </alternativeName>
</protein>
<evidence type="ECO:0000256" key="5">
    <source>
        <dbReference type="ARBA" id="ARBA00022840"/>
    </source>
</evidence>
<proteinExistence type="inferred from homology"/>
<dbReference type="InterPro" id="IPR002464">
    <property type="entry name" value="DNA/RNA_helicase_DEAH_CS"/>
</dbReference>
<evidence type="ECO:0000256" key="9">
    <source>
        <dbReference type="ARBA" id="ARBA00073590"/>
    </source>
</evidence>
<keyword evidence="14" id="KW-1185">Reference proteome</keyword>
<keyword evidence="4 13" id="KW-0347">Helicase</keyword>
<dbReference type="GO" id="GO:0016818">
    <property type="term" value="F:hydrolase activity, acting on acid anhydrides, in phosphorus-containing anhydrides"/>
    <property type="evidence" value="ECO:0007669"/>
    <property type="project" value="InterPro"/>
</dbReference>
<organism evidence="13 14">
    <name type="scientific">Micrococcus cohnii</name>
    <dbReference type="NCBI Taxonomy" id="993416"/>
    <lineage>
        <taxon>Bacteria</taxon>
        <taxon>Bacillati</taxon>
        <taxon>Actinomycetota</taxon>
        <taxon>Actinomycetes</taxon>
        <taxon>Micrococcales</taxon>
        <taxon>Micrococcaceae</taxon>
        <taxon>Micrococcus</taxon>
    </lineage>
</organism>
<dbReference type="FunFam" id="3.40.50.300:FF:000437">
    <property type="entry name" value="ATP-dependent DNA helicase DinG"/>
    <property type="match status" value="1"/>
</dbReference>
<dbReference type="InterPro" id="IPR011545">
    <property type="entry name" value="DEAD/DEAH_box_helicase_dom"/>
</dbReference>
<dbReference type="EMBL" id="JACHNA010000001">
    <property type="protein sequence ID" value="MBB4734862.1"/>
    <property type="molecule type" value="Genomic_DNA"/>
</dbReference>
<accession>A0A7W7GMI9</accession>
<evidence type="ECO:0000313" key="14">
    <source>
        <dbReference type="Proteomes" id="UP000540191"/>
    </source>
</evidence>
<evidence type="ECO:0000313" key="13">
    <source>
        <dbReference type="EMBL" id="MBB4734862.1"/>
    </source>
</evidence>
<dbReference type="SUPFAM" id="SSF52540">
    <property type="entry name" value="P-loop containing nucleoside triphosphate hydrolases"/>
    <property type="match status" value="1"/>
</dbReference>
<dbReference type="PROSITE" id="PS00690">
    <property type="entry name" value="DEAH_ATP_HELICASE"/>
    <property type="match status" value="1"/>
</dbReference>
<comment type="cofactor">
    <cofactor evidence="1">
        <name>[4Fe-4S] cluster</name>
        <dbReference type="ChEBI" id="CHEBI:49883"/>
    </cofactor>
</comment>
<dbReference type="PANTHER" id="PTHR11472:SF34">
    <property type="entry name" value="REGULATOR OF TELOMERE ELONGATION HELICASE 1"/>
    <property type="match status" value="1"/>
</dbReference>
<keyword evidence="3 13" id="KW-0378">Hydrolase</keyword>
<dbReference type="SMART" id="SM00487">
    <property type="entry name" value="DEXDc"/>
    <property type="match status" value="1"/>
</dbReference>
<dbReference type="InterPro" id="IPR006555">
    <property type="entry name" value="ATP-dep_Helicase_C"/>
</dbReference>
<evidence type="ECO:0000256" key="8">
    <source>
        <dbReference type="ARBA" id="ARBA00048954"/>
    </source>
</evidence>
<dbReference type="EC" id="5.6.2.3" evidence="7"/>
<dbReference type="PROSITE" id="PS51192">
    <property type="entry name" value="HELICASE_ATP_BIND_1"/>
    <property type="match status" value="1"/>
</dbReference>
<dbReference type="AlphaFoldDB" id="A0A7W7GMI9"/>
<feature type="domain" description="Helicase ATP-binding" evidence="11">
    <location>
        <begin position="43"/>
        <end position="302"/>
    </location>
</feature>
<dbReference type="RefSeq" id="WP_158495587.1">
    <property type="nucleotide sequence ID" value="NZ_JACHNA010000001.1"/>
</dbReference>
<dbReference type="GO" id="GO:0005524">
    <property type="term" value="F:ATP binding"/>
    <property type="evidence" value="ECO:0007669"/>
    <property type="project" value="UniProtKB-KW"/>
</dbReference>
<dbReference type="Pfam" id="PF13307">
    <property type="entry name" value="Helicase_C_2"/>
    <property type="match status" value="1"/>
</dbReference>
<comment type="similarity">
    <text evidence="6">Belongs to the helicase family. DinG subfamily.</text>
</comment>
<evidence type="ECO:0000259" key="12">
    <source>
        <dbReference type="PROSITE" id="PS51193"/>
    </source>
</evidence>
<dbReference type="GO" id="GO:0006139">
    <property type="term" value="P:nucleobase-containing compound metabolic process"/>
    <property type="evidence" value="ECO:0007669"/>
    <property type="project" value="InterPro"/>
</dbReference>
<evidence type="ECO:0000256" key="1">
    <source>
        <dbReference type="ARBA" id="ARBA00001966"/>
    </source>
</evidence>
<evidence type="ECO:0000256" key="4">
    <source>
        <dbReference type="ARBA" id="ARBA00022806"/>
    </source>
</evidence>
<evidence type="ECO:0000256" key="3">
    <source>
        <dbReference type="ARBA" id="ARBA00022801"/>
    </source>
</evidence>
<dbReference type="InterPro" id="IPR014001">
    <property type="entry name" value="Helicase_ATP-bd"/>
</dbReference>
<dbReference type="Pfam" id="PF00270">
    <property type="entry name" value="DEAD"/>
    <property type="match status" value="1"/>
</dbReference>
<keyword evidence="5" id="KW-0067">ATP-binding</keyword>
<dbReference type="Gene3D" id="3.40.50.300">
    <property type="entry name" value="P-loop containing nucleotide triphosphate hydrolases"/>
    <property type="match status" value="2"/>
</dbReference>
<name>A0A7W7GMI9_9MICC</name>
<dbReference type="PANTHER" id="PTHR11472">
    <property type="entry name" value="DNA REPAIR DEAD HELICASE RAD3/XP-D SUBFAMILY MEMBER"/>
    <property type="match status" value="1"/>
</dbReference>
<sequence>MSTDAAAPRTDREREALALLESAVRATGGQHRAGQHRMVLEVARALESRRHLLVQAGTGTGKSLAYLIPALQHAMDQEDPVVVATATLALQAQIMRRDAPRLVEALRDELPREPVVALVKGRANYLCRHKLDGGYPGDEDAETLFTTADDGAVVDTVADGESGPSTPLGREVMALRSWAETTDTGDRDDLERPVSDRAWRQVSVSAVDCLGASTCPVAEECFSERARAEAADADVVVTNHAMLALSAFEGLAVLPEYSAVIVDEAHELQDRVTGAVTGVLSGSIVLGAATSLRRHAAVAVEDLVSAAAGLDAAFTSAPSGLLHGGVDEAQEAALNAVLAAARQCVSDLGGGKDAQDDGGRQMARSRVIDVLEVTERILAARPEADFPEVVWATRPGHFEPGTGWVPGDEADPPQIYVAPLSVAGKLREGLFGRATTVLTSATLTVGTGERRFEAVAGDVGLSGPDAPRYTVLDVGSPFDYPRQGVLYVARHLPKPGRFASEESLDELERILQASGGGVLGLFSSKRAAEDAAEAMRQRLGTEQEILCQGDGTLSALVSRFAQEPDTSLFGTMSLWQGVDVPGPSLRCVVIDRIPFPRPDEPLSAARTRDVARRGGNGFMAVSATHAAIRLAQGVGRLIRSVDDRGVVAVLDSRLATERYGGFLTSALPDFWRTTDPAVVSGVLQRLHAST</sequence>
<evidence type="ECO:0000256" key="7">
    <source>
        <dbReference type="ARBA" id="ARBA00044969"/>
    </source>
</evidence>
<feature type="domain" description="Helicase ATP-binding" evidence="12">
    <location>
        <begin position="21"/>
        <end position="339"/>
    </location>
</feature>
<evidence type="ECO:0000256" key="2">
    <source>
        <dbReference type="ARBA" id="ARBA00022741"/>
    </source>
</evidence>